<dbReference type="InterPro" id="IPR029058">
    <property type="entry name" value="AB_hydrolase_fold"/>
</dbReference>
<evidence type="ECO:0000313" key="2">
    <source>
        <dbReference type="EMBL" id="BBX86508.1"/>
    </source>
</evidence>
<dbReference type="Gene3D" id="3.40.50.1820">
    <property type="entry name" value="alpha/beta hydrolase"/>
    <property type="match status" value="1"/>
</dbReference>
<gene>
    <name evidence="2" type="ORF">MAUB_43810</name>
</gene>
<dbReference type="PRINTS" id="PR00412">
    <property type="entry name" value="EPOXHYDRLASE"/>
</dbReference>
<dbReference type="InterPro" id="IPR050228">
    <property type="entry name" value="Carboxylesterase_BioH"/>
</dbReference>
<keyword evidence="3" id="KW-1185">Reference proteome</keyword>
<accession>A0ABN5YX91</accession>
<dbReference type="Proteomes" id="UP000465609">
    <property type="component" value="Chromosome"/>
</dbReference>
<organism evidence="2 3">
    <name type="scientific">Mycolicibacterium aubagnense</name>
    <dbReference type="NCBI Taxonomy" id="319707"/>
    <lineage>
        <taxon>Bacteria</taxon>
        <taxon>Bacillati</taxon>
        <taxon>Actinomycetota</taxon>
        <taxon>Actinomycetes</taxon>
        <taxon>Mycobacteriales</taxon>
        <taxon>Mycobacteriaceae</taxon>
        <taxon>Mycolicibacterium</taxon>
    </lineage>
</organism>
<dbReference type="PRINTS" id="PR00111">
    <property type="entry name" value="ABHYDROLASE"/>
</dbReference>
<proteinExistence type="predicted"/>
<dbReference type="Pfam" id="PF12697">
    <property type="entry name" value="Abhydrolase_6"/>
    <property type="match status" value="1"/>
</dbReference>
<dbReference type="GO" id="GO:0004601">
    <property type="term" value="F:peroxidase activity"/>
    <property type="evidence" value="ECO:0007669"/>
    <property type="project" value="UniProtKB-KW"/>
</dbReference>
<evidence type="ECO:0000313" key="3">
    <source>
        <dbReference type="Proteomes" id="UP000465609"/>
    </source>
</evidence>
<evidence type="ECO:0000259" key="1">
    <source>
        <dbReference type="Pfam" id="PF12697"/>
    </source>
</evidence>
<dbReference type="PANTHER" id="PTHR43194:SF2">
    <property type="entry name" value="PEROXISOMAL MEMBRANE PROTEIN LPX1"/>
    <property type="match status" value="1"/>
</dbReference>
<keyword evidence="2" id="KW-0575">Peroxidase</keyword>
<protein>
    <submittedName>
        <fullName evidence="2">Peroxidase</fullName>
    </submittedName>
</protein>
<feature type="domain" description="AB hydrolase-1" evidence="1">
    <location>
        <begin position="47"/>
        <end position="287"/>
    </location>
</feature>
<name>A0ABN5YX91_9MYCO</name>
<keyword evidence="2" id="KW-0560">Oxidoreductase</keyword>
<dbReference type="RefSeq" id="WP_138228895.1">
    <property type="nucleotide sequence ID" value="NZ_AP022577.1"/>
</dbReference>
<dbReference type="InterPro" id="IPR000639">
    <property type="entry name" value="Epox_hydrolase-like"/>
</dbReference>
<reference evidence="2 3" key="1">
    <citation type="journal article" date="2019" name="Emerg. Microbes Infect.">
        <title>Comprehensive subspecies identification of 175 nontuberculous mycobacteria species based on 7547 genomic profiles.</title>
        <authorList>
            <person name="Matsumoto Y."/>
            <person name="Kinjo T."/>
            <person name="Motooka D."/>
            <person name="Nabeya D."/>
            <person name="Jung N."/>
            <person name="Uechi K."/>
            <person name="Horii T."/>
            <person name="Iida T."/>
            <person name="Fujita J."/>
            <person name="Nakamura S."/>
        </authorList>
    </citation>
    <scope>NUCLEOTIDE SEQUENCE [LARGE SCALE GENOMIC DNA]</scope>
    <source>
        <strain evidence="2 3">JCM 15296</strain>
    </source>
</reference>
<dbReference type="EMBL" id="AP022577">
    <property type="protein sequence ID" value="BBX86508.1"/>
    <property type="molecule type" value="Genomic_DNA"/>
</dbReference>
<dbReference type="SUPFAM" id="SSF53474">
    <property type="entry name" value="alpha/beta-Hydrolases"/>
    <property type="match status" value="1"/>
</dbReference>
<sequence length="295" mass="32089">MSTDERTSPADGGSNPQTVRFRGIDELALAADEWNRDAEIAQDKPTILMLHGGGQNRFSWKNTGQILADAGFHVVALDSRGHGDSDRSPTANYSLETLTGDTLQVIYQIGRPVALIGASMGGLTSLPVAHEAGPELVTKLVLVDVVPRFEKSGSARIRDFMFSGIDGFTSLEDAADAVAAYLPHRARPRSVEGLKKNLRLRDGKWFWHWDPAFLTAPGDDPFERAEMLEHAAINLEIPILLIRGKLSDVVSTEGVQDFLQKVPGARFVELSEAGHTAAGDDNDAFTDAVVQFVRQ</sequence>
<dbReference type="InterPro" id="IPR000073">
    <property type="entry name" value="AB_hydrolase_1"/>
</dbReference>
<dbReference type="PANTHER" id="PTHR43194">
    <property type="entry name" value="HYDROLASE ALPHA/BETA FOLD FAMILY"/>
    <property type="match status" value="1"/>
</dbReference>